<dbReference type="GO" id="GO:0003677">
    <property type="term" value="F:DNA binding"/>
    <property type="evidence" value="ECO:0007669"/>
    <property type="project" value="InterPro"/>
</dbReference>
<dbReference type="Proteomes" id="UP001168575">
    <property type="component" value="Unassembled WGS sequence"/>
</dbReference>
<name>A0AA43RJT7_9ACTN</name>
<reference evidence="3" key="1">
    <citation type="submission" date="2023-07" db="EMBL/GenBank/DDBJ databases">
        <title>Between Cages and Wild: Unraveling the Impact of Captivity on Animal Microbiomes and Antimicrobial Resistance.</title>
        <authorList>
            <person name="Schmartz G.P."/>
            <person name="Rehner J."/>
            <person name="Schuff M.J."/>
            <person name="Becker S.L."/>
            <person name="Kravczyk M."/>
            <person name="Gurevich A."/>
            <person name="Francke R."/>
            <person name="Mueller R."/>
            <person name="Keller V."/>
            <person name="Keller A."/>
        </authorList>
    </citation>
    <scope>NUCLEOTIDE SEQUENCE</scope>
    <source>
        <strain evidence="3">S12M_St_49</strain>
    </source>
</reference>
<accession>A0AA43RJT7</accession>
<dbReference type="AlphaFoldDB" id="A0AA43RJT7"/>
<dbReference type="GO" id="GO:0000150">
    <property type="term" value="F:DNA strand exchange activity"/>
    <property type="evidence" value="ECO:0007669"/>
    <property type="project" value="InterPro"/>
</dbReference>
<dbReference type="PANTHER" id="PTHR30461">
    <property type="entry name" value="DNA-INVERTASE FROM LAMBDOID PROPHAGE"/>
    <property type="match status" value="1"/>
</dbReference>
<evidence type="ECO:0000313" key="4">
    <source>
        <dbReference type="Proteomes" id="UP001168575"/>
    </source>
</evidence>
<evidence type="ECO:0000313" key="3">
    <source>
        <dbReference type="EMBL" id="MDO4842573.1"/>
    </source>
</evidence>
<feature type="domain" description="Resolvase/invertase-type recombinase catalytic" evidence="1">
    <location>
        <begin position="16"/>
        <end position="163"/>
    </location>
</feature>
<dbReference type="InterPro" id="IPR011109">
    <property type="entry name" value="DNA_bind_recombinase_dom"/>
</dbReference>
<dbReference type="Pfam" id="PF13408">
    <property type="entry name" value="Zn_ribbon_recom"/>
    <property type="match status" value="1"/>
</dbReference>
<dbReference type="InterPro" id="IPR006119">
    <property type="entry name" value="Resolv_N"/>
</dbReference>
<evidence type="ECO:0000259" key="1">
    <source>
        <dbReference type="PROSITE" id="PS51736"/>
    </source>
</evidence>
<dbReference type="PANTHER" id="PTHR30461:SF23">
    <property type="entry name" value="DNA RECOMBINASE-RELATED"/>
    <property type="match status" value="1"/>
</dbReference>
<keyword evidence="4" id="KW-1185">Reference proteome</keyword>
<dbReference type="SUPFAM" id="SSF53041">
    <property type="entry name" value="Resolvase-like"/>
    <property type="match status" value="1"/>
</dbReference>
<dbReference type="InterPro" id="IPR038109">
    <property type="entry name" value="DNA_bind_recomb_sf"/>
</dbReference>
<dbReference type="CDD" id="cd00338">
    <property type="entry name" value="Ser_Recombinase"/>
    <property type="match status" value="1"/>
</dbReference>
<dbReference type="Gene3D" id="3.90.1750.20">
    <property type="entry name" value="Putative Large Serine Recombinase, Chain B, Domain 2"/>
    <property type="match status" value="1"/>
</dbReference>
<dbReference type="InterPro" id="IPR025827">
    <property type="entry name" value="Zn_ribbon_recom_dom"/>
</dbReference>
<dbReference type="InterPro" id="IPR050639">
    <property type="entry name" value="SSR_resolvase"/>
</dbReference>
<dbReference type="InterPro" id="IPR036162">
    <property type="entry name" value="Resolvase-like_N_sf"/>
</dbReference>
<evidence type="ECO:0000259" key="2">
    <source>
        <dbReference type="PROSITE" id="PS51737"/>
    </source>
</evidence>
<dbReference type="PROSITE" id="PS51736">
    <property type="entry name" value="RECOMBINASES_3"/>
    <property type="match status" value="1"/>
</dbReference>
<dbReference type="EMBL" id="JAUMVS010000220">
    <property type="protein sequence ID" value="MDO4842573.1"/>
    <property type="molecule type" value="Genomic_DNA"/>
</dbReference>
<dbReference type="Pfam" id="PF00239">
    <property type="entry name" value="Resolvase"/>
    <property type="match status" value="1"/>
</dbReference>
<gene>
    <name evidence="3" type="ORF">Q3982_07870</name>
</gene>
<dbReference type="SMART" id="SM00857">
    <property type="entry name" value="Resolvase"/>
    <property type="match status" value="1"/>
</dbReference>
<dbReference type="PROSITE" id="PS51737">
    <property type="entry name" value="RECOMBINASE_DNA_BIND"/>
    <property type="match status" value="1"/>
</dbReference>
<dbReference type="Gene3D" id="3.40.50.1390">
    <property type="entry name" value="Resolvase, N-terminal catalytic domain"/>
    <property type="match status" value="1"/>
</dbReference>
<feature type="domain" description="Recombinase" evidence="2">
    <location>
        <begin position="172"/>
        <end position="294"/>
    </location>
</feature>
<comment type="caution">
    <text evidence="3">The sequence shown here is derived from an EMBL/GenBank/DDBJ whole genome shotgun (WGS) entry which is preliminary data.</text>
</comment>
<proteinExistence type="predicted"/>
<dbReference type="Pfam" id="PF07508">
    <property type="entry name" value="Recombinase"/>
    <property type="match status" value="1"/>
</dbReference>
<sequence length="400" mass="45964">MKITRIPRIRDQHKKRVAAYCRVSTTLDEQEESYEAQLSYYTRLIQAHDDWDFAGVYSDEKSGVKASNRPGFQRLIKDALNGKVDYILVKSISRFSRNIVDCQKYANLLHGNGVDIHFDKENLDTAEPSCSMMFSFLSAIAQDESRSISENVRWGYRERFKRGEYNLGNNRILGYDCVDGKLVPNQDADAVRMIFQMYIEGKSIEEIRRLLTDYGIRTKKGQPLAHNNIMYILQNETYMGDKLLQKQPPKNYLTKKPDERVPYESNYLENDHEAIVDRKTWDTVQEIIRQKKAVTAAVGRIGGRPHFLYGKLFCGECGEPMTRRTLNGPKGIKHKVWTCRGRHEGRKGNGCKCRNVKENELIAAISGRIGEELTEENASMLKKVLIELDDISVEYADNAV</sequence>
<protein>
    <submittedName>
        <fullName evidence="3">Recombinase family protein</fullName>
    </submittedName>
</protein>
<organism evidence="3 4">
    <name type="scientific">Phoenicibacter congonensis</name>
    <dbReference type="NCBI Taxonomy" id="1944646"/>
    <lineage>
        <taxon>Bacteria</taxon>
        <taxon>Bacillati</taxon>
        <taxon>Actinomycetota</taxon>
        <taxon>Coriobacteriia</taxon>
        <taxon>Eggerthellales</taxon>
        <taxon>Eggerthellaceae</taxon>
        <taxon>Phoenicibacter</taxon>
    </lineage>
</organism>